<dbReference type="InterPro" id="IPR017871">
    <property type="entry name" value="ABC_transporter-like_CS"/>
</dbReference>
<name>A0ABR9G4J2_9GAMM</name>
<evidence type="ECO:0000259" key="8">
    <source>
        <dbReference type="PROSITE" id="PS50893"/>
    </source>
</evidence>
<keyword evidence="5 7" id="KW-1133">Transmembrane helix</keyword>
<dbReference type="PROSITE" id="PS50929">
    <property type="entry name" value="ABC_TM1F"/>
    <property type="match status" value="1"/>
</dbReference>
<dbReference type="InterPro" id="IPR011527">
    <property type="entry name" value="ABC1_TM_dom"/>
</dbReference>
<evidence type="ECO:0000256" key="5">
    <source>
        <dbReference type="ARBA" id="ARBA00022989"/>
    </source>
</evidence>
<evidence type="ECO:0000256" key="7">
    <source>
        <dbReference type="SAM" id="Phobius"/>
    </source>
</evidence>
<feature type="transmembrane region" description="Helical" evidence="7">
    <location>
        <begin position="247"/>
        <end position="269"/>
    </location>
</feature>
<sequence length="589" mass="62222">MNLNHSSGLLHRLFALLRSERRAMLAGVLVAVLGTLAGIALIAVSGHFITAMALAGASGAAINYYTPAALIRLLAIVRTLGRYLDRLITHDATLRLLARLRGWLFGKLAPLAPARLAALHSTALFSRLRADIDALEHIYLGVAIPLLSALAVMLGTLTVVLVYLPWLGAGLLVLFMASAWWLPAWTWRSGQAPGSESVACTDMLRELADDGLRGRAELVLFGAEAMHAERIAAITTKQQAARRKLDTLQAIGSAGVMLTAQCALIGALLLGLPALHAATLAAPDLVMLALLLPAAFESIAPLPDAWAQLGASLLCAQRVFALADTPPAIEEPISAPPPASSTDLAIRQLRLRYDDAPSWALDGLELDLPQGARLALVGPSGAGKSSLLAALLRFYPYQGSITLGGIPLEQWQGDDVRARIAVVEQQPYLFDASLRENLRLGCPDASDEMLHTAIAQACLHDYVASLPHGLDTWIGENGIRVSGGEARRIAIARALLLDAPILILDEPTEGLDAVTASTLYESLAALAQGRSLLLITHRLGKLSALVNEVAVMRDGSIAEGLSVAAYQARGATAAPAMPAALDRQALNVP</sequence>
<dbReference type="RefSeq" id="WP_192553828.1">
    <property type="nucleotide sequence ID" value="NZ_JACZZA010000001.1"/>
</dbReference>
<keyword evidence="2 7" id="KW-0812">Transmembrane</keyword>
<dbReference type="PANTHER" id="PTHR43394">
    <property type="entry name" value="ATP-DEPENDENT PERMEASE MDL1, MITOCHONDRIAL"/>
    <property type="match status" value="1"/>
</dbReference>
<proteinExistence type="predicted"/>
<organism evidence="10 11">
    <name type="scientific">Dyella acidiphila</name>
    <dbReference type="NCBI Taxonomy" id="2775866"/>
    <lineage>
        <taxon>Bacteria</taxon>
        <taxon>Pseudomonadati</taxon>
        <taxon>Pseudomonadota</taxon>
        <taxon>Gammaproteobacteria</taxon>
        <taxon>Lysobacterales</taxon>
        <taxon>Rhodanobacteraceae</taxon>
        <taxon>Dyella</taxon>
    </lineage>
</organism>
<evidence type="ECO:0000256" key="2">
    <source>
        <dbReference type="ARBA" id="ARBA00022692"/>
    </source>
</evidence>
<feature type="transmembrane region" description="Helical" evidence="7">
    <location>
        <begin position="163"/>
        <end position="182"/>
    </location>
</feature>
<dbReference type="InterPro" id="IPR036640">
    <property type="entry name" value="ABC1_TM_sf"/>
</dbReference>
<dbReference type="PROSITE" id="PS00211">
    <property type="entry name" value="ABC_TRANSPORTER_1"/>
    <property type="match status" value="1"/>
</dbReference>
<protein>
    <submittedName>
        <fullName evidence="10">Thiol reductant ABC exporter subunit CydC</fullName>
    </submittedName>
</protein>
<dbReference type="InterPro" id="IPR003439">
    <property type="entry name" value="ABC_transporter-like_ATP-bd"/>
</dbReference>
<feature type="domain" description="ABC transmembrane type-1" evidence="9">
    <location>
        <begin position="25"/>
        <end position="311"/>
    </location>
</feature>
<keyword evidence="11" id="KW-1185">Reference proteome</keyword>
<dbReference type="SMART" id="SM00382">
    <property type="entry name" value="AAA"/>
    <property type="match status" value="1"/>
</dbReference>
<evidence type="ECO:0000256" key="3">
    <source>
        <dbReference type="ARBA" id="ARBA00022741"/>
    </source>
</evidence>
<evidence type="ECO:0000313" key="11">
    <source>
        <dbReference type="Proteomes" id="UP000651010"/>
    </source>
</evidence>
<dbReference type="SUPFAM" id="SSF90123">
    <property type="entry name" value="ABC transporter transmembrane region"/>
    <property type="match status" value="1"/>
</dbReference>
<dbReference type="EMBL" id="JACZZA010000001">
    <property type="protein sequence ID" value="MBE1158969.1"/>
    <property type="molecule type" value="Genomic_DNA"/>
</dbReference>
<evidence type="ECO:0000259" key="9">
    <source>
        <dbReference type="PROSITE" id="PS50929"/>
    </source>
</evidence>
<comment type="caution">
    <text evidence="10">The sequence shown here is derived from an EMBL/GenBank/DDBJ whole genome shotgun (WGS) entry which is preliminary data.</text>
</comment>
<keyword evidence="6 7" id="KW-0472">Membrane</keyword>
<evidence type="ECO:0000256" key="4">
    <source>
        <dbReference type="ARBA" id="ARBA00022840"/>
    </source>
</evidence>
<gene>
    <name evidence="10" type="primary">cydC</name>
    <name evidence="10" type="ORF">IGX34_01140</name>
</gene>
<dbReference type="PROSITE" id="PS50893">
    <property type="entry name" value="ABC_TRANSPORTER_2"/>
    <property type="match status" value="1"/>
</dbReference>
<dbReference type="SUPFAM" id="SSF52540">
    <property type="entry name" value="P-loop containing nucleoside triphosphate hydrolases"/>
    <property type="match status" value="1"/>
</dbReference>
<dbReference type="Proteomes" id="UP000651010">
    <property type="component" value="Unassembled WGS sequence"/>
</dbReference>
<dbReference type="Gene3D" id="3.40.50.300">
    <property type="entry name" value="P-loop containing nucleotide triphosphate hydrolases"/>
    <property type="match status" value="1"/>
</dbReference>
<dbReference type="Gene3D" id="1.20.1560.10">
    <property type="entry name" value="ABC transporter type 1, transmembrane domain"/>
    <property type="match status" value="1"/>
</dbReference>
<dbReference type="InterPro" id="IPR039421">
    <property type="entry name" value="Type_1_exporter"/>
</dbReference>
<dbReference type="InterPro" id="IPR014223">
    <property type="entry name" value="ABC_CydC/D"/>
</dbReference>
<dbReference type="PANTHER" id="PTHR43394:SF1">
    <property type="entry name" value="ATP-BINDING CASSETTE SUB-FAMILY B MEMBER 10, MITOCHONDRIAL"/>
    <property type="match status" value="1"/>
</dbReference>
<dbReference type="InterPro" id="IPR003593">
    <property type="entry name" value="AAA+_ATPase"/>
</dbReference>
<feature type="domain" description="ABC transporter" evidence="8">
    <location>
        <begin position="346"/>
        <end position="579"/>
    </location>
</feature>
<comment type="subcellular location">
    <subcellularLocation>
        <location evidence="1">Cell membrane</location>
        <topology evidence="1">Multi-pass membrane protein</topology>
    </subcellularLocation>
</comment>
<evidence type="ECO:0000256" key="1">
    <source>
        <dbReference type="ARBA" id="ARBA00004651"/>
    </source>
</evidence>
<evidence type="ECO:0000256" key="6">
    <source>
        <dbReference type="ARBA" id="ARBA00023136"/>
    </source>
</evidence>
<dbReference type="Pfam" id="PF00005">
    <property type="entry name" value="ABC_tran"/>
    <property type="match status" value="1"/>
</dbReference>
<reference evidence="10 11" key="1">
    <citation type="submission" date="2020-09" db="EMBL/GenBank/DDBJ databases">
        <title>Dyella sp. 7MK23 isolated from forest soil.</title>
        <authorList>
            <person name="Fu J."/>
        </authorList>
    </citation>
    <scope>NUCLEOTIDE SEQUENCE [LARGE SCALE GENOMIC DNA]</scope>
    <source>
        <strain evidence="10 11">7MK23</strain>
    </source>
</reference>
<dbReference type="NCBIfam" id="TIGR02868">
    <property type="entry name" value="CydC"/>
    <property type="match status" value="1"/>
</dbReference>
<keyword evidence="3" id="KW-0547">Nucleotide-binding</keyword>
<evidence type="ECO:0000313" key="10">
    <source>
        <dbReference type="EMBL" id="MBE1158969.1"/>
    </source>
</evidence>
<keyword evidence="4" id="KW-0067">ATP-binding</keyword>
<dbReference type="InterPro" id="IPR027417">
    <property type="entry name" value="P-loop_NTPase"/>
</dbReference>
<feature type="transmembrane region" description="Helical" evidence="7">
    <location>
        <begin position="23"/>
        <end position="45"/>
    </location>
</feature>
<accession>A0ABR9G4J2</accession>
<feature type="transmembrane region" description="Helical" evidence="7">
    <location>
        <begin position="137"/>
        <end position="157"/>
    </location>
</feature>
<feature type="transmembrane region" description="Helical" evidence="7">
    <location>
        <begin position="51"/>
        <end position="77"/>
    </location>
</feature>